<keyword evidence="1" id="KW-0378">Hydrolase</keyword>
<dbReference type="EMBL" id="MTZV01000004">
    <property type="protein sequence ID" value="PCE25569.1"/>
    <property type="molecule type" value="Genomic_DNA"/>
</dbReference>
<dbReference type="Pfam" id="PF00702">
    <property type="entry name" value="Hydrolase"/>
    <property type="match status" value="1"/>
</dbReference>
<dbReference type="PANTHER" id="PTHR43316:SF9">
    <property type="entry name" value="ACID DEHALOGENASE, PUTATIVE (AFU_ORTHOLOGUE AFUA_6G14460)-RELATED"/>
    <property type="match status" value="1"/>
</dbReference>
<organism evidence="2 3">
    <name type="scientific">Paraburkholderia acidicola</name>
    <dbReference type="NCBI Taxonomy" id="1912599"/>
    <lineage>
        <taxon>Bacteria</taxon>
        <taxon>Pseudomonadati</taxon>
        <taxon>Pseudomonadota</taxon>
        <taxon>Betaproteobacteria</taxon>
        <taxon>Burkholderiales</taxon>
        <taxon>Burkholderiaceae</taxon>
        <taxon>Paraburkholderia</taxon>
    </lineage>
</organism>
<dbReference type="GO" id="GO:0019120">
    <property type="term" value="F:hydrolase activity, acting on acid halide bonds, in C-halide compounds"/>
    <property type="evidence" value="ECO:0007669"/>
    <property type="project" value="InterPro"/>
</dbReference>
<accession>A0A2A4EZQ4</accession>
<gene>
    <name evidence="2" type="ORF">BWP39_13660</name>
</gene>
<dbReference type="SUPFAM" id="SSF56784">
    <property type="entry name" value="HAD-like"/>
    <property type="match status" value="1"/>
</dbReference>
<dbReference type="Gene3D" id="1.10.150.750">
    <property type="match status" value="1"/>
</dbReference>
<dbReference type="SFLD" id="SFLDS00003">
    <property type="entry name" value="Haloacid_Dehalogenase"/>
    <property type="match status" value="1"/>
</dbReference>
<dbReference type="RefSeq" id="WP_096720953.1">
    <property type="nucleotide sequence ID" value="NZ_MTZV01000004.1"/>
</dbReference>
<evidence type="ECO:0000313" key="3">
    <source>
        <dbReference type="Proteomes" id="UP000218022"/>
    </source>
</evidence>
<protein>
    <submittedName>
        <fullName evidence="2">Haloacid dehalogenase, type II</fullName>
    </submittedName>
</protein>
<dbReference type="InterPro" id="IPR051540">
    <property type="entry name" value="S-2-haloacid_dehalogenase"/>
</dbReference>
<dbReference type="SFLD" id="SFLDG01129">
    <property type="entry name" value="C1.5:_HAD__Beta-PGM__Phosphata"/>
    <property type="match status" value="1"/>
</dbReference>
<dbReference type="AlphaFoldDB" id="A0A2A4EZQ4"/>
<proteinExistence type="predicted"/>
<dbReference type="OrthoDB" id="5865007at2"/>
<dbReference type="InterPro" id="IPR006439">
    <property type="entry name" value="HAD-SF_hydro_IA"/>
</dbReference>
<sequence length="241" mass="27457">MNLADFDTLTFDCYGTLIDWETGILEGLRPLLERVKRPLTRDQVLEAHARHEASQQNATPAKRYQELLAIVYKRLAEEWQVAPTLAECIAYGKSIQNWPAFEDSAGALQYLKKHYKLVILSNIDNESFAYSNAKLQVEFDGVITAEDVGSYKPSLRNFEYLLEKLGDRGIRKEKILHTAESLFHDHKPANELGLASCWINRRHAKQGFGATLNPGTQPTFDFRFDSMGDLVKAHQQDSQQQ</sequence>
<evidence type="ECO:0000313" key="2">
    <source>
        <dbReference type="EMBL" id="PCE25569.1"/>
    </source>
</evidence>
<dbReference type="NCBIfam" id="TIGR01428">
    <property type="entry name" value="HAD_type_II"/>
    <property type="match status" value="1"/>
</dbReference>
<dbReference type="PANTHER" id="PTHR43316">
    <property type="entry name" value="HYDROLASE, HALOACID DELAHOGENASE-RELATED"/>
    <property type="match status" value="1"/>
</dbReference>
<reference evidence="2 3" key="1">
    <citation type="submission" date="2017-01" db="EMBL/GenBank/DDBJ databases">
        <title>Whole-Genome Shotgun Sequencing of Two beta-Proteobacterial Species in Search of the Bulgecin Biosynthetic Cluster.</title>
        <authorList>
            <person name="Horsman M.E."/>
            <person name="Marous D.R."/>
            <person name="Li R."/>
            <person name="Oliver R.A."/>
            <person name="Byun B."/>
            <person name="Emrich S.J."/>
            <person name="Boggess B."/>
            <person name="Townsend C.A."/>
            <person name="Mobashery S."/>
        </authorList>
    </citation>
    <scope>NUCLEOTIDE SEQUENCE [LARGE SCALE GENOMIC DNA]</scope>
    <source>
        <strain evidence="2 3">ATCC 31363</strain>
    </source>
</reference>
<evidence type="ECO:0000256" key="1">
    <source>
        <dbReference type="ARBA" id="ARBA00022801"/>
    </source>
</evidence>
<dbReference type="InterPro" id="IPR036412">
    <property type="entry name" value="HAD-like_sf"/>
</dbReference>
<dbReference type="PRINTS" id="PR00413">
    <property type="entry name" value="HADHALOGNASE"/>
</dbReference>
<comment type="caution">
    <text evidence="2">The sequence shown here is derived from an EMBL/GenBank/DDBJ whole genome shotgun (WGS) entry which is preliminary data.</text>
</comment>
<dbReference type="Gene3D" id="3.40.50.1000">
    <property type="entry name" value="HAD superfamily/HAD-like"/>
    <property type="match status" value="1"/>
</dbReference>
<name>A0A2A4EZQ4_9BURK</name>
<dbReference type="Proteomes" id="UP000218022">
    <property type="component" value="Unassembled WGS sequence"/>
</dbReference>
<dbReference type="InterPro" id="IPR006328">
    <property type="entry name" value="2-HAD"/>
</dbReference>
<dbReference type="InterPro" id="IPR023214">
    <property type="entry name" value="HAD_sf"/>
</dbReference>